<dbReference type="RefSeq" id="WP_146302601.1">
    <property type="nucleotide sequence ID" value="NZ_JANXLN010000002.1"/>
</dbReference>
<dbReference type="PANTHER" id="PTHR30408">
    <property type="entry name" value="TYPE-1 RESTRICTION ENZYME ECOKI SPECIFICITY PROTEIN"/>
    <property type="match status" value="1"/>
</dbReference>
<protein>
    <submittedName>
        <fullName evidence="3">Restriction endonuclease subunit S</fullName>
    </submittedName>
</protein>
<keyword evidence="3" id="KW-0378">Hydrolase</keyword>
<evidence type="ECO:0000256" key="2">
    <source>
        <dbReference type="ARBA" id="ARBA00023125"/>
    </source>
</evidence>
<keyword evidence="2" id="KW-0238">DNA-binding</keyword>
<dbReference type="GO" id="GO:0003677">
    <property type="term" value="F:DNA binding"/>
    <property type="evidence" value="ECO:0007669"/>
    <property type="project" value="UniProtKB-KW"/>
</dbReference>
<proteinExistence type="predicted"/>
<evidence type="ECO:0000313" key="4">
    <source>
        <dbReference type="Proteomes" id="UP000321659"/>
    </source>
</evidence>
<dbReference type="Proteomes" id="UP000321659">
    <property type="component" value="Unassembled WGS sequence"/>
</dbReference>
<dbReference type="PANTHER" id="PTHR30408:SF12">
    <property type="entry name" value="TYPE I RESTRICTION ENZYME MJAVIII SPECIFICITY SUBUNIT"/>
    <property type="match status" value="1"/>
</dbReference>
<keyword evidence="3" id="KW-0540">Nuclease</keyword>
<evidence type="ECO:0000256" key="1">
    <source>
        <dbReference type="ARBA" id="ARBA00022747"/>
    </source>
</evidence>
<organism evidence="3 4">
    <name type="scientific">Dellaglioa algida</name>
    <dbReference type="NCBI Taxonomy" id="105612"/>
    <lineage>
        <taxon>Bacteria</taxon>
        <taxon>Bacillati</taxon>
        <taxon>Bacillota</taxon>
        <taxon>Bacilli</taxon>
        <taxon>Lactobacillales</taxon>
        <taxon>Lactobacillaceae</taxon>
        <taxon>Dellaglioa</taxon>
    </lineage>
</organism>
<evidence type="ECO:0000313" key="3">
    <source>
        <dbReference type="EMBL" id="TWW11238.1"/>
    </source>
</evidence>
<dbReference type="GO" id="GO:0009307">
    <property type="term" value="P:DNA restriction-modification system"/>
    <property type="evidence" value="ECO:0007669"/>
    <property type="project" value="UniProtKB-KW"/>
</dbReference>
<name>A0A5C6M905_9LACO</name>
<keyword evidence="3" id="KW-0255">Endonuclease</keyword>
<dbReference type="InterPro" id="IPR044946">
    <property type="entry name" value="Restrct_endonuc_typeI_TRD_sf"/>
</dbReference>
<comment type="caution">
    <text evidence="3">The sequence shown here is derived from an EMBL/GenBank/DDBJ whole genome shotgun (WGS) entry which is preliminary data.</text>
</comment>
<gene>
    <name evidence="3" type="ORF">LABALGLTS371_07530</name>
</gene>
<keyword evidence="1" id="KW-0680">Restriction system</keyword>
<accession>A0A5C6M905</accession>
<dbReference type="AlphaFoldDB" id="A0A5C6M905"/>
<dbReference type="Gene3D" id="3.90.220.20">
    <property type="entry name" value="DNA methylase specificity domains"/>
    <property type="match status" value="2"/>
</dbReference>
<reference evidence="3 4" key="1">
    <citation type="submission" date="2019-04" db="EMBL/GenBank/DDBJ databases">
        <title>In vitro growth and metabolic characteristics of meat-borne Lactobacillus algidus strains.</title>
        <authorList>
            <person name="Sade E."/>
            <person name="Per J."/>
            <person name="Tytti H."/>
            <person name="Johanna B.K."/>
        </authorList>
    </citation>
    <scope>NUCLEOTIDE SEQUENCE [LARGE SCALE GENOMIC DNA]</scope>
    <source>
        <strain evidence="3 4">LTS37-1</strain>
    </source>
</reference>
<dbReference type="InterPro" id="IPR052021">
    <property type="entry name" value="Type-I_RS_S_subunit"/>
</dbReference>
<dbReference type="GO" id="GO:0004519">
    <property type="term" value="F:endonuclease activity"/>
    <property type="evidence" value="ECO:0007669"/>
    <property type="project" value="UniProtKB-KW"/>
</dbReference>
<sequence>MSSFNCVTKRYDLNTDWEQRKLGEVTERITRKNKNLESTLPLTISARDGLVDQNAFFNKQVASKDISNYYLLRNGEFAYNKSYSKDYPWGAIKRLENYEMGVLSTLYIVFQTQNINSDFLVTYYDTNKWHKEISVRAAEGARNHGLLNIAPVDFFETVLKIPNDFEEQNLIGLFLKKLDNTIALHQQKLDQLSKMKISLLQDIFPTDGQNRPKIRFTYFYDIWEKRKLSSKIISELKGKARREMVGNGSEYLDTIHLNGGESQKVNSPSNVTKEDIIILWDGSKAGTIYHGFSGALGSTLKSYKIKGSSSFLYQYLKKYQHLIYENYRTPNIPHVNKNFTNEFYIYETKNEEENKIGKLLNNIDAIVDLHQQKIDKLQQIKKAYLQKMFI</sequence>
<dbReference type="EMBL" id="SRRQ01000004">
    <property type="protein sequence ID" value="TWW11238.1"/>
    <property type="molecule type" value="Genomic_DNA"/>
</dbReference>
<dbReference type="SUPFAM" id="SSF116734">
    <property type="entry name" value="DNA methylase specificity domain"/>
    <property type="match status" value="2"/>
</dbReference>